<accession>X0ZKN1</accession>
<evidence type="ECO:0008006" key="2">
    <source>
        <dbReference type="Google" id="ProtNLM"/>
    </source>
</evidence>
<dbReference type="Gene3D" id="2.160.20.110">
    <property type="match status" value="1"/>
</dbReference>
<gene>
    <name evidence="1" type="ORF">S01H4_20042</name>
</gene>
<name>X0ZKN1_9ZZZZ</name>
<evidence type="ECO:0000313" key="1">
    <source>
        <dbReference type="EMBL" id="GAG60913.1"/>
    </source>
</evidence>
<organism evidence="1">
    <name type="scientific">marine sediment metagenome</name>
    <dbReference type="NCBI Taxonomy" id="412755"/>
    <lineage>
        <taxon>unclassified sequences</taxon>
        <taxon>metagenomes</taxon>
        <taxon>ecological metagenomes</taxon>
    </lineage>
</organism>
<reference evidence="1" key="1">
    <citation type="journal article" date="2014" name="Front. Microbiol.">
        <title>High frequency of phylogenetically diverse reductive dehalogenase-homologous genes in deep subseafloor sedimentary metagenomes.</title>
        <authorList>
            <person name="Kawai M."/>
            <person name="Futagami T."/>
            <person name="Toyoda A."/>
            <person name="Takaki Y."/>
            <person name="Nishi S."/>
            <person name="Hori S."/>
            <person name="Arai W."/>
            <person name="Tsubouchi T."/>
            <person name="Morono Y."/>
            <person name="Uchiyama I."/>
            <person name="Ito T."/>
            <person name="Fujiyama A."/>
            <person name="Inagaki F."/>
            <person name="Takami H."/>
        </authorList>
    </citation>
    <scope>NUCLEOTIDE SEQUENCE</scope>
    <source>
        <strain evidence="1">Expedition CK06-06</strain>
    </source>
</reference>
<feature type="non-terminal residue" evidence="1">
    <location>
        <position position="1"/>
    </location>
</feature>
<comment type="caution">
    <text evidence="1">The sequence shown here is derived from an EMBL/GenBank/DDBJ whole genome shotgun (WGS) entry which is preliminary data.</text>
</comment>
<proteinExistence type="predicted"/>
<dbReference type="AlphaFoldDB" id="X0ZKN1"/>
<protein>
    <recommendedName>
        <fullName evidence="2">GLUG domain-containing protein</fullName>
    </recommendedName>
</protein>
<dbReference type="EMBL" id="BART01008983">
    <property type="protein sequence ID" value="GAG60913.1"/>
    <property type="molecule type" value="Genomic_DNA"/>
</dbReference>
<sequence>RPEFALTGIDNSYARGSVTVSVVDTSVGDIGGFVGFVASVNSTMDNCYSTGRVAVTGGVPDVGGFCGYNGGTISDCFWDEETSWMVLSDGGTRKSTAEMKTKSTFTDAGWVFYGDFDVETPIWHITDDLNDGYPMLPAQGFGHYWIEGDEWCFVGELGKQRILGADTGDNGTAGQYFIEGDAWHYVDADGDERSQSGFVTAGSDVAGHYWIDDLRWWIIDSSGDKIGLGKCVLDEASLDVDCILY</sequence>